<dbReference type="EMBL" id="CP006943">
    <property type="protein sequence ID" value="AHG76339.1"/>
    <property type="molecule type" value="Genomic_DNA"/>
</dbReference>
<organism evidence="1 2">
    <name type="scientific">Mannheimia varigena USDA-ARS-USMARC-1296</name>
    <dbReference type="NCBI Taxonomy" id="1433287"/>
    <lineage>
        <taxon>Bacteria</taxon>
        <taxon>Pseudomonadati</taxon>
        <taxon>Pseudomonadota</taxon>
        <taxon>Gammaproteobacteria</taxon>
        <taxon>Pasteurellales</taxon>
        <taxon>Pasteurellaceae</taxon>
        <taxon>Mannheimia</taxon>
    </lineage>
</organism>
<dbReference type="HOGENOM" id="CLU_3312391_0_0_6"/>
<reference evidence="1 2" key="1">
    <citation type="submission" date="2013-12" db="EMBL/GenBank/DDBJ databases">
        <title>Annotation of the Mannheimia varigena USDA-ARS-USMARC-1296 complete genome.</title>
        <authorList>
            <person name="Harhay G.P."/>
            <person name="Clawson M.L."/>
            <person name="Murray R.W."/>
            <person name="Lubbers B.V."/>
            <person name="Heaton M.P."/>
            <person name="Chitko-Mckown C.G."/>
            <person name="Harhay D.M."/>
            <person name="Smith T.P.L."/>
        </authorList>
    </citation>
    <scope>NUCLEOTIDE SEQUENCE [LARGE SCALE GENOMIC DNA]</scope>
    <source>
        <strain evidence="1 2">USDA-ARS-USMARC-1296</strain>
    </source>
</reference>
<gene>
    <name evidence="1" type="ORF">X808_18190</name>
</gene>
<dbReference type="PATRIC" id="fig|1433287.3.peg.1815"/>
<sequence length="39" mass="4418">MGANIANAIQKMKKIKKDVEVATKEKTNRAIVVYPLQQF</sequence>
<evidence type="ECO:0000313" key="2">
    <source>
        <dbReference type="Proteomes" id="UP000066995"/>
    </source>
</evidence>
<dbReference type="KEGG" id="mvi:X808_18190"/>
<protein>
    <submittedName>
        <fullName evidence="1">Uncharacterized protein</fullName>
    </submittedName>
</protein>
<name>W0QBR9_9PAST</name>
<dbReference type="Proteomes" id="UP000066995">
    <property type="component" value="Chromosome"/>
</dbReference>
<keyword evidence="2" id="KW-1185">Reference proteome</keyword>
<proteinExistence type="predicted"/>
<evidence type="ECO:0000313" key="1">
    <source>
        <dbReference type="EMBL" id="AHG76339.1"/>
    </source>
</evidence>
<accession>W0QBR9</accession>
<dbReference type="AlphaFoldDB" id="W0QBR9"/>